<dbReference type="KEGG" id="mmai:sS8_0866"/>
<sequence>MSETASESFHRVKTGMRDGLAGTEELYQQKNYVFKTHEFAQCMRFSILSCMARPSIAVLSRNSPKGARWIARGDRGIGKCLLSPPAQDGDAQDQRAIRVSFLQ</sequence>
<accession>A0A250KPC8</accession>
<keyword evidence="2" id="KW-1185">Reference proteome</keyword>
<reference evidence="1 2" key="1">
    <citation type="submission" date="2016-12" db="EMBL/GenBank/DDBJ databases">
        <title>Genome sequencing of Methylocaldum marinum.</title>
        <authorList>
            <person name="Takeuchi M."/>
            <person name="Kamagata Y."/>
            <person name="Hiraoka S."/>
            <person name="Oshima K."/>
            <person name="Hattori M."/>
            <person name="Iwasaki W."/>
        </authorList>
    </citation>
    <scope>NUCLEOTIDE SEQUENCE [LARGE SCALE GENOMIC DNA]</scope>
    <source>
        <strain evidence="1 2">S8</strain>
    </source>
</reference>
<organism evidence="1 2">
    <name type="scientific">Methylocaldum marinum</name>
    <dbReference type="NCBI Taxonomy" id="1432792"/>
    <lineage>
        <taxon>Bacteria</taxon>
        <taxon>Pseudomonadati</taxon>
        <taxon>Pseudomonadota</taxon>
        <taxon>Gammaproteobacteria</taxon>
        <taxon>Methylococcales</taxon>
        <taxon>Methylococcaceae</taxon>
        <taxon>Methylocaldum</taxon>
    </lineage>
</organism>
<evidence type="ECO:0000313" key="1">
    <source>
        <dbReference type="EMBL" id="BBA32831.1"/>
    </source>
</evidence>
<proteinExistence type="predicted"/>
<gene>
    <name evidence="1" type="ORF">sS8_0866</name>
</gene>
<dbReference type="AlphaFoldDB" id="A0A250KPC8"/>
<evidence type="ECO:0000313" key="2">
    <source>
        <dbReference type="Proteomes" id="UP000266313"/>
    </source>
</evidence>
<protein>
    <submittedName>
        <fullName evidence="1">Uncharacterized protein</fullName>
    </submittedName>
</protein>
<dbReference type="Proteomes" id="UP000266313">
    <property type="component" value="Chromosome"/>
</dbReference>
<dbReference type="EMBL" id="AP017928">
    <property type="protein sequence ID" value="BBA32831.1"/>
    <property type="molecule type" value="Genomic_DNA"/>
</dbReference>
<name>A0A250KPC8_9GAMM</name>